<evidence type="ECO:0000313" key="3">
    <source>
        <dbReference type="Proteomes" id="UP001055286"/>
    </source>
</evidence>
<dbReference type="InterPro" id="IPR000086">
    <property type="entry name" value="NUDIX_hydrolase_dom"/>
</dbReference>
<dbReference type="GO" id="GO:0003824">
    <property type="term" value="F:catalytic activity"/>
    <property type="evidence" value="ECO:0007669"/>
    <property type="project" value="UniProtKB-ARBA"/>
</dbReference>
<sequence length="241" mass="25986">MSLTLTPARRVDARMVAHDWPWARDERAAIMAHWEKRRAARPAMFNGTVLMLRRWALADGVLEADLFEADYASLTALKDWGFPDGSVLNVFAAAVPRTRDGTFLLGEMGPHTAAAGRVYFPCGTPDPTDIGPDGQVDLAASALRELREETGLVAPQGPDPGWVIVRDGGLMALLRPVQLAEDEASVRARIAAHLAAEAEPELSAIVGVRDAADLDPARMPGFVRHYLASVLAGAEDSRSAR</sequence>
<dbReference type="SUPFAM" id="SSF55811">
    <property type="entry name" value="Nudix"/>
    <property type="match status" value="1"/>
</dbReference>
<dbReference type="EMBL" id="BPQJ01000008">
    <property type="protein sequence ID" value="GJD62022.1"/>
    <property type="molecule type" value="Genomic_DNA"/>
</dbReference>
<evidence type="ECO:0000259" key="1">
    <source>
        <dbReference type="PROSITE" id="PS51462"/>
    </source>
</evidence>
<accession>A0AA37H9U5</accession>
<proteinExistence type="predicted"/>
<feature type="domain" description="Nudix hydrolase" evidence="1">
    <location>
        <begin position="85"/>
        <end position="236"/>
    </location>
</feature>
<name>A0AA37H9U5_9HYPH</name>
<dbReference type="RefSeq" id="WP_238190757.1">
    <property type="nucleotide sequence ID" value="NZ_BPQJ01000008.1"/>
</dbReference>
<dbReference type="AlphaFoldDB" id="A0AA37H9U5"/>
<dbReference type="PROSITE" id="PS51462">
    <property type="entry name" value="NUDIX"/>
    <property type="match status" value="1"/>
</dbReference>
<reference evidence="2" key="2">
    <citation type="submission" date="2021-08" db="EMBL/GenBank/DDBJ databases">
        <authorList>
            <person name="Tani A."/>
            <person name="Ola A."/>
            <person name="Ogura Y."/>
            <person name="Katsura K."/>
            <person name="Hayashi T."/>
        </authorList>
    </citation>
    <scope>NUCLEOTIDE SEQUENCE</scope>
    <source>
        <strain evidence="2">JCM 32048</strain>
    </source>
</reference>
<protein>
    <recommendedName>
        <fullName evidence="1">Nudix hydrolase domain-containing protein</fullName>
    </recommendedName>
</protein>
<evidence type="ECO:0000313" key="2">
    <source>
        <dbReference type="EMBL" id="GJD62022.1"/>
    </source>
</evidence>
<comment type="caution">
    <text evidence="2">The sequence shown here is derived from an EMBL/GenBank/DDBJ whole genome shotgun (WGS) entry which is preliminary data.</text>
</comment>
<gene>
    <name evidence="2" type="ORF">MPEAHAMD_2171</name>
</gene>
<dbReference type="Proteomes" id="UP001055286">
    <property type="component" value="Unassembled WGS sequence"/>
</dbReference>
<reference evidence="2" key="1">
    <citation type="journal article" date="2016" name="Front. Microbiol.">
        <title>Genome Sequence of the Piezophilic, Mesophilic Sulfate-Reducing Bacterium Desulfovibrio indicus J2T.</title>
        <authorList>
            <person name="Cao J."/>
            <person name="Maignien L."/>
            <person name="Shao Z."/>
            <person name="Alain K."/>
            <person name="Jebbar M."/>
        </authorList>
    </citation>
    <scope>NUCLEOTIDE SEQUENCE</scope>
    <source>
        <strain evidence="2">JCM 32048</strain>
    </source>
</reference>
<organism evidence="2 3">
    <name type="scientific">Methylobacterium frigidaeris</name>
    <dbReference type="NCBI Taxonomy" id="2038277"/>
    <lineage>
        <taxon>Bacteria</taxon>
        <taxon>Pseudomonadati</taxon>
        <taxon>Pseudomonadota</taxon>
        <taxon>Alphaproteobacteria</taxon>
        <taxon>Hyphomicrobiales</taxon>
        <taxon>Methylobacteriaceae</taxon>
        <taxon>Methylobacterium</taxon>
    </lineage>
</organism>
<dbReference type="InterPro" id="IPR015797">
    <property type="entry name" value="NUDIX_hydrolase-like_dom_sf"/>
</dbReference>
<dbReference type="Gene3D" id="3.90.79.10">
    <property type="entry name" value="Nucleoside Triphosphate Pyrophosphohydrolase"/>
    <property type="match status" value="1"/>
</dbReference>
<keyword evidence="3" id="KW-1185">Reference proteome</keyword>